<dbReference type="OrthoDB" id="9960508at2"/>
<dbReference type="AlphaFoldDB" id="C5B455"/>
<evidence type="ECO:0000313" key="1">
    <source>
        <dbReference type="EMBL" id="ACS43237.1"/>
    </source>
</evidence>
<proteinExistence type="predicted"/>
<protein>
    <submittedName>
        <fullName evidence="1">Uncharacterized protein</fullName>
    </submittedName>
</protein>
<keyword evidence="1" id="KW-0614">Plasmid</keyword>
<reference evidence="1 2" key="1">
    <citation type="journal article" date="2009" name="PLoS ONE">
        <title>Methylobacterium genome sequences: a reference blueprint to investigate microbial metabolism of C1 compounds from natural and industrial sources.</title>
        <authorList>
            <person name="Vuilleumier S."/>
            <person name="Chistoserdova L."/>
            <person name="Lee M.-C."/>
            <person name="Bringel F."/>
            <person name="Lajus A."/>
            <person name="Zhou Y."/>
            <person name="Gourion B."/>
            <person name="Barbe V."/>
            <person name="Chang J."/>
            <person name="Cruveiller S."/>
            <person name="Dossat C."/>
            <person name="Gillett W."/>
            <person name="Gruffaz C."/>
            <person name="Haugen E."/>
            <person name="Hourcade E."/>
            <person name="Levy R."/>
            <person name="Mangenot S."/>
            <person name="Muller E."/>
            <person name="Nadalig T."/>
            <person name="Pagni M."/>
            <person name="Penny C."/>
            <person name="Peyraud R."/>
            <person name="Robinson D.G."/>
            <person name="Roche D."/>
            <person name="Rouy Z."/>
            <person name="Saenampechek C."/>
            <person name="Salvignol G."/>
            <person name="Vallenet D."/>
            <person name="Wu Z."/>
            <person name="Marx C.J."/>
            <person name="Vorholt J.A."/>
            <person name="Olson M.V."/>
            <person name="Kaul R."/>
            <person name="Weissenbach J."/>
            <person name="Medigue C."/>
            <person name="Lidstrom M.E."/>
        </authorList>
    </citation>
    <scope>NUCLEOTIDE SEQUENCE [LARGE SCALE GENOMIC DNA]</scope>
    <source>
        <strain evidence="2">ATCC 14718 / DSM 1338 / JCM 2805 / NCIMB 9133 / AM1</strain>
    </source>
</reference>
<name>C5B455_METEA</name>
<dbReference type="EMBL" id="CP001511">
    <property type="protein sequence ID" value="ACS43237.1"/>
    <property type="molecule type" value="Genomic_DNA"/>
</dbReference>
<dbReference type="KEGG" id="mea:Mex_2p0376"/>
<dbReference type="HOGENOM" id="CLU_955823_0_0_5"/>
<dbReference type="RefSeq" id="WP_012753717.1">
    <property type="nucleotide sequence ID" value="NC_012811.1"/>
</dbReference>
<accession>C5B455</accession>
<keyword evidence="2" id="KW-1185">Reference proteome</keyword>
<sequence>MNSMIQWMRHADPMAERSVKPPPRRRSFEAPLIELLRPFGYWPQPLSIEQAFEIFRWMVATGASKPEYTSQLQWGRAGVPELLSSSSGLSHDRVEPIVSIEDLRRRFHMAILARPQSRGQELWRQEHDIGPTSVVNVPSPTFKPFAGAPHLGWRSEQTIHDDLKRMFEGSAGTQMVVSLNSQHEGCRTLHGVRISVHPEYGFGIAIRYGDTHPTDWGSSWDEPIARTREGETFLQTLARARDVFDCLVHGHSNECDLGDMQRYYKPEHVSRQVAALHGRAPTEAASSPAPC</sequence>
<geneLocation type="plasmid" evidence="1 2">
    <name>megaplasmid</name>
</geneLocation>
<evidence type="ECO:0000313" key="2">
    <source>
        <dbReference type="Proteomes" id="UP000009081"/>
    </source>
</evidence>
<gene>
    <name evidence="1" type="ordered locus">MexAM1_META2p0376</name>
</gene>
<organism evidence="1 2">
    <name type="scientific">Methylorubrum extorquens (strain ATCC 14718 / DSM 1338 / JCM 2805 / NCIMB 9133 / AM1)</name>
    <name type="common">Methylobacterium extorquens</name>
    <dbReference type="NCBI Taxonomy" id="272630"/>
    <lineage>
        <taxon>Bacteria</taxon>
        <taxon>Pseudomonadati</taxon>
        <taxon>Pseudomonadota</taxon>
        <taxon>Alphaproteobacteria</taxon>
        <taxon>Hyphomicrobiales</taxon>
        <taxon>Methylobacteriaceae</taxon>
        <taxon>Methylorubrum</taxon>
    </lineage>
</organism>
<dbReference type="Proteomes" id="UP000009081">
    <property type="component" value="Plasmid megaplasmid"/>
</dbReference>